<dbReference type="NCBIfam" id="TIGR01098">
    <property type="entry name" value="3A0109s03R"/>
    <property type="match status" value="1"/>
</dbReference>
<evidence type="ECO:0000313" key="5">
    <source>
        <dbReference type="EMBL" id="ABJ15693.1"/>
    </source>
</evidence>
<proteinExistence type="inferred from homology"/>
<feature type="domain" description="Solute-binding protein family 3/N-terminal" evidence="4">
    <location>
        <begin position="78"/>
        <end position="307"/>
    </location>
</feature>
<evidence type="ECO:0000256" key="2">
    <source>
        <dbReference type="ARBA" id="ARBA00022729"/>
    </source>
</evidence>
<dbReference type="PANTHER" id="PTHR35841:SF1">
    <property type="entry name" value="PHOSPHONATES-BINDING PERIPLASMIC PROTEIN"/>
    <property type="match status" value="1"/>
</dbReference>
<feature type="region of interest" description="Disordered" evidence="3">
    <location>
        <begin position="1"/>
        <end position="31"/>
    </location>
</feature>
<dbReference type="InterPro" id="IPR005770">
    <property type="entry name" value="PhnD"/>
</dbReference>
<feature type="compositionally biased region" description="Polar residues" evidence="3">
    <location>
        <begin position="1"/>
        <end position="10"/>
    </location>
</feature>
<accession>A0A0H2ZLM2</accession>
<evidence type="ECO:0000256" key="3">
    <source>
        <dbReference type="SAM" id="MobiDB-lite"/>
    </source>
</evidence>
<dbReference type="InterPro" id="IPR001638">
    <property type="entry name" value="Solute-binding_3/MltF_N"/>
</dbReference>
<evidence type="ECO:0000259" key="4">
    <source>
        <dbReference type="SMART" id="SM00062"/>
    </source>
</evidence>
<feature type="compositionally biased region" description="Basic residues" evidence="3">
    <location>
        <begin position="18"/>
        <end position="31"/>
    </location>
</feature>
<dbReference type="GO" id="GO:0055085">
    <property type="term" value="P:transmembrane transport"/>
    <property type="evidence" value="ECO:0007669"/>
    <property type="project" value="InterPro"/>
</dbReference>
<dbReference type="GO" id="GO:0043190">
    <property type="term" value="C:ATP-binding cassette (ABC) transporter complex"/>
    <property type="evidence" value="ECO:0007669"/>
    <property type="project" value="InterPro"/>
</dbReference>
<dbReference type="Gene3D" id="3.40.190.10">
    <property type="entry name" value="Periplasmic binding protein-like II"/>
    <property type="match status" value="2"/>
</dbReference>
<dbReference type="Pfam" id="PF12974">
    <property type="entry name" value="Phosphonate-bd"/>
    <property type="match status" value="1"/>
</dbReference>
<dbReference type="HOGENOM" id="CLU_051472_6_2_6"/>
<dbReference type="KEGG" id="pau:PA14_21175"/>
<dbReference type="SUPFAM" id="SSF53850">
    <property type="entry name" value="Periplasmic binding protein-like II"/>
    <property type="match status" value="1"/>
</dbReference>
<comment type="similarity">
    <text evidence="1">Belongs to the phosphate/phosphite/phosphonate binding protein family.</text>
</comment>
<evidence type="ECO:0000313" key="6">
    <source>
        <dbReference type="Proteomes" id="UP000000653"/>
    </source>
</evidence>
<keyword evidence="2" id="KW-0732">Signal</keyword>
<organism evidence="5 6">
    <name type="scientific">Pseudomonas aeruginosa (strain UCBPP-PA14)</name>
    <dbReference type="NCBI Taxonomy" id="208963"/>
    <lineage>
        <taxon>Bacteria</taxon>
        <taxon>Pseudomonadati</taxon>
        <taxon>Pseudomonadota</taxon>
        <taxon>Gammaproteobacteria</taxon>
        <taxon>Pseudomonadales</taxon>
        <taxon>Pseudomonadaceae</taxon>
        <taxon>Pseudomonas</taxon>
    </lineage>
</organism>
<dbReference type="CDD" id="cd13572">
    <property type="entry name" value="PBP2_PnhD_2"/>
    <property type="match status" value="1"/>
</dbReference>
<dbReference type="PANTHER" id="PTHR35841">
    <property type="entry name" value="PHOSPHONATES-BINDING PERIPLASMIC PROTEIN"/>
    <property type="match status" value="1"/>
</dbReference>
<protein>
    <submittedName>
        <fullName evidence="5">Putative ABC-type phosphate/phosphonate transport system, periplasmic component</fullName>
    </submittedName>
</protein>
<dbReference type="Proteomes" id="UP000000653">
    <property type="component" value="Chromosome"/>
</dbReference>
<dbReference type="EMBL" id="CP000438">
    <property type="protein sequence ID" value="ABJ15693.1"/>
    <property type="molecule type" value="Genomic_DNA"/>
</dbReference>
<dbReference type="AlphaFoldDB" id="A0A0H2ZLM2"/>
<dbReference type="InterPro" id="IPR030836">
    <property type="entry name" value="ABC_peri_PhnD-like"/>
</dbReference>
<dbReference type="SMART" id="SM00062">
    <property type="entry name" value="PBPb"/>
    <property type="match status" value="1"/>
</dbReference>
<gene>
    <name evidence="5" type="ordered locus">PA14_21175</name>
</gene>
<name>A0A0H2ZLM2_PSEAB</name>
<evidence type="ECO:0000256" key="1">
    <source>
        <dbReference type="ARBA" id="ARBA00007162"/>
    </source>
</evidence>
<dbReference type="NCBIfam" id="TIGR04553">
    <property type="entry name" value="ABC_peri_selen"/>
    <property type="match status" value="1"/>
</dbReference>
<reference evidence="5 6" key="1">
    <citation type="journal article" date="2006" name="Genome Biol.">
        <title>Genomic analysis reveals that Pseudomonas aeruginosa virulence is combinatorial.</title>
        <authorList>
            <person name="Lee D.G."/>
            <person name="Urbach J.M."/>
            <person name="Wu G."/>
            <person name="Liberati N.T."/>
            <person name="Feinbaum R.L."/>
            <person name="Miyata S."/>
            <person name="Diggins L.T."/>
            <person name="He J."/>
            <person name="Saucier M."/>
            <person name="Deziel E."/>
            <person name="Friedman L."/>
            <person name="Li L."/>
            <person name="Grills G."/>
            <person name="Montgomery K."/>
            <person name="Kucherlapati R."/>
            <person name="Rahme L.G."/>
            <person name="Ausubel F.M."/>
        </authorList>
    </citation>
    <scope>NUCLEOTIDE SEQUENCE [LARGE SCALE GENOMIC DNA]</scope>
    <source>
        <strain evidence="5 6">UCBPP-PA14</strain>
    </source>
</reference>
<sequence length="335" mass="36482">MADSNTQRMGTGSAILPARRRRATPRRLPKRAAHHYTPRVFSAIEPENSPMLKRSLALAAGIALSLSAALAHAEALKELKVSAIPDEAPTELLRKFKPLGAYLEKQLGMPVKFVPVADYAGVVEALAADRLDMAWLGGFTFVQARLKTGNAIPLVQREQDQQFTSKFITADPQVKSLQDLKGKTFAFGSVSSTSGSLMPRYFMQKDGIVPEQFFSRVAYSGAHDATAAWVQAGKVDAGVLNASVWQKLVDSGKVDTAKVKVFATTPTYYDYNWTVRGNLDPALAEKIKQAFLALDPAKPADKEILDLQAASRFIETNPDNYKGIEESARAAGLLK</sequence>